<evidence type="ECO:0000256" key="8">
    <source>
        <dbReference type="ARBA" id="ARBA00022840"/>
    </source>
</evidence>
<keyword evidence="4 9" id="KW-0863">Zinc-finger</keyword>
<evidence type="ECO:0000256" key="10">
    <source>
        <dbReference type="SAM" id="MobiDB-lite"/>
    </source>
</evidence>
<evidence type="ECO:0000256" key="4">
    <source>
        <dbReference type="ARBA" id="ARBA00022771"/>
    </source>
</evidence>
<name>A0AAJ0CFF7_9HYPO</name>
<dbReference type="InterPro" id="IPR014001">
    <property type="entry name" value="Helicase_ATP-bd"/>
</dbReference>
<keyword evidence="3" id="KW-0547">Nucleotide-binding</keyword>
<dbReference type="Pfam" id="PF00097">
    <property type="entry name" value="zf-C3HC4"/>
    <property type="match status" value="1"/>
</dbReference>
<dbReference type="Gene3D" id="3.30.40.10">
    <property type="entry name" value="Zinc/RING finger domain, C3HC4 (zinc finger)"/>
    <property type="match status" value="1"/>
</dbReference>
<protein>
    <submittedName>
        <fullName evidence="14">Uncharacterized protein</fullName>
    </submittedName>
</protein>
<feature type="region of interest" description="Disordered" evidence="10">
    <location>
        <begin position="305"/>
        <end position="332"/>
    </location>
</feature>
<feature type="domain" description="Helicase C-terminal" evidence="13">
    <location>
        <begin position="1006"/>
        <end position="1160"/>
    </location>
</feature>
<dbReference type="InterPro" id="IPR000330">
    <property type="entry name" value="SNF2_N"/>
</dbReference>
<evidence type="ECO:0000256" key="6">
    <source>
        <dbReference type="ARBA" id="ARBA00022806"/>
    </source>
</evidence>
<dbReference type="SMART" id="SM00487">
    <property type="entry name" value="DEXDc"/>
    <property type="match status" value="1"/>
</dbReference>
<keyword evidence="2" id="KW-0479">Metal-binding</keyword>
<evidence type="ECO:0000256" key="2">
    <source>
        <dbReference type="ARBA" id="ARBA00022723"/>
    </source>
</evidence>
<dbReference type="CDD" id="cd18793">
    <property type="entry name" value="SF2_C_SNF"/>
    <property type="match status" value="1"/>
</dbReference>
<feature type="compositionally biased region" description="Basic residues" evidence="10">
    <location>
        <begin position="942"/>
        <end position="959"/>
    </location>
</feature>
<dbReference type="InterPro" id="IPR049730">
    <property type="entry name" value="SNF2/RAD54-like_C"/>
</dbReference>
<evidence type="ECO:0000259" key="13">
    <source>
        <dbReference type="PROSITE" id="PS51194"/>
    </source>
</evidence>
<evidence type="ECO:0000256" key="3">
    <source>
        <dbReference type="ARBA" id="ARBA00022741"/>
    </source>
</evidence>
<dbReference type="InterPro" id="IPR050628">
    <property type="entry name" value="SNF2_RAD54_helicase_TF"/>
</dbReference>
<dbReference type="GO" id="GO:0005737">
    <property type="term" value="C:cytoplasm"/>
    <property type="evidence" value="ECO:0007669"/>
    <property type="project" value="TreeGrafter"/>
</dbReference>
<dbReference type="PANTHER" id="PTHR45626">
    <property type="entry name" value="TRANSCRIPTION TERMINATION FACTOR 2-RELATED"/>
    <property type="match status" value="1"/>
</dbReference>
<dbReference type="SUPFAM" id="SSF52540">
    <property type="entry name" value="P-loop containing nucleoside triphosphate hydrolases"/>
    <property type="match status" value="2"/>
</dbReference>
<comment type="caution">
    <text evidence="14">The sequence shown here is derived from an EMBL/GenBank/DDBJ whole genome shotgun (WGS) entry which is preliminary data.</text>
</comment>
<dbReference type="Gene3D" id="3.40.50.300">
    <property type="entry name" value="P-loop containing nucleotide triphosphate hydrolases"/>
    <property type="match status" value="2"/>
</dbReference>
<dbReference type="InterPro" id="IPR027417">
    <property type="entry name" value="P-loop_NTPase"/>
</dbReference>
<dbReference type="SUPFAM" id="SSF57850">
    <property type="entry name" value="RING/U-box"/>
    <property type="match status" value="1"/>
</dbReference>
<evidence type="ECO:0000313" key="15">
    <source>
        <dbReference type="Proteomes" id="UP001251528"/>
    </source>
</evidence>
<dbReference type="SMART" id="SM00184">
    <property type="entry name" value="RING"/>
    <property type="match status" value="1"/>
</dbReference>
<dbReference type="InterPro" id="IPR038718">
    <property type="entry name" value="SNF2-like_sf"/>
</dbReference>
<feature type="domain" description="RING-type" evidence="11">
    <location>
        <begin position="790"/>
        <end position="842"/>
    </location>
</feature>
<dbReference type="Pfam" id="PF00271">
    <property type="entry name" value="Helicase_C"/>
    <property type="match status" value="1"/>
</dbReference>
<dbReference type="Proteomes" id="UP001251528">
    <property type="component" value="Unassembled WGS sequence"/>
</dbReference>
<accession>A0AAJ0CFF7</accession>
<feature type="compositionally biased region" description="Acidic residues" evidence="10">
    <location>
        <begin position="875"/>
        <end position="895"/>
    </location>
</feature>
<dbReference type="PROSITE" id="PS50089">
    <property type="entry name" value="ZF_RING_2"/>
    <property type="match status" value="1"/>
</dbReference>
<dbReference type="EMBL" id="JASWJB010000387">
    <property type="protein sequence ID" value="KAK2590883.1"/>
    <property type="molecule type" value="Genomic_DNA"/>
</dbReference>
<feature type="compositionally biased region" description="Polar residues" evidence="10">
    <location>
        <begin position="55"/>
        <end position="79"/>
    </location>
</feature>
<reference evidence="14" key="1">
    <citation type="submission" date="2023-06" db="EMBL/GenBank/DDBJ databases">
        <title>Conoideocrella luteorostrata (Hypocreales: Clavicipitaceae), a potential biocontrol fungus for elongate hemlock scale in United States Christmas tree production areas.</title>
        <authorList>
            <person name="Barrett H."/>
            <person name="Lovett B."/>
            <person name="Macias A.M."/>
            <person name="Stajich J.E."/>
            <person name="Kasson M.T."/>
        </authorList>
    </citation>
    <scope>NUCLEOTIDE SEQUENCE</scope>
    <source>
        <strain evidence="14">ARSEF 14590</strain>
    </source>
</reference>
<feature type="domain" description="Helicase ATP-binding" evidence="12">
    <location>
        <begin position="442"/>
        <end position="633"/>
    </location>
</feature>
<keyword evidence="8" id="KW-0067">ATP-binding</keyword>
<feature type="compositionally biased region" description="Polar residues" evidence="10">
    <location>
        <begin position="305"/>
        <end position="328"/>
    </location>
</feature>
<dbReference type="PANTHER" id="PTHR45626:SF16">
    <property type="entry name" value="ATP-DEPENDENT HELICASE ULS1"/>
    <property type="match status" value="1"/>
</dbReference>
<feature type="region of interest" description="Disordered" evidence="10">
    <location>
        <begin position="867"/>
        <end position="965"/>
    </location>
</feature>
<dbReference type="Pfam" id="PF00176">
    <property type="entry name" value="SNF2-rel_dom"/>
    <property type="match status" value="1"/>
</dbReference>
<evidence type="ECO:0000256" key="7">
    <source>
        <dbReference type="ARBA" id="ARBA00022833"/>
    </source>
</evidence>
<dbReference type="GO" id="GO:0004386">
    <property type="term" value="F:helicase activity"/>
    <property type="evidence" value="ECO:0007669"/>
    <property type="project" value="UniProtKB-KW"/>
</dbReference>
<dbReference type="SMART" id="SM00490">
    <property type="entry name" value="HELICc"/>
    <property type="match status" value="1"/>
</dbReference>
<dbReference type="Gene3D" id="3.40.50.10810">
    <property type="entry name" value="Tandem AAA-ATPase domain"/>
    <property type="match status" value="1"/>
</dbReference>
<dbReference type="CDD" id="cd18008">
    <property type="entry name" value="DEXDc_SHPRH-like"/>
    <property type="match status" value="1"/>
</dbReference>
<feature type="region of interest" description="Disordered" evidence="10">
    <location>
        <begin position="233"/>
        <end position="252"/>
    </location>
</feature>
<dbReference type="GO" id="GO:0016787">
    <property type="term" value="F:hydrolase activity"/>
    <property type="evidence" value="ECO:0007669"/>
    <property type="project" value="UniProtKB-KW"/>
</dbReference>
<dbReference type="InterPro" id="IPR001841">
    <property type="entry name" value="Znf_RING"/>
</dbReference>
<gene>
    <name evidence="14" type="ORF">QQS21_011437</name>
</gene>
<dbReference type="PROSITE" id="PS51194">
    <property type="entry name" value="HELICASE_CTER"/>
    <property type="match status" value="1"/>
</dbReference>
<dbReference type="GO" id="GO:0005634">
    <property type="term" value="C:nucleus"/>
    <property type="evidence" value="ECO:0007669"/>
    <property type="project" value="TreeGrafter"/>
</dbReference>
<evidence type="ECO:0000259" key="11">
    <source>
        <dbReference type="PROSITE" id="PS50089"/>
    </source>
</evidence>
<dbReference type="GO" id="GO:0000724">
    <property type="term" value="P:double-strand break repair via homologous recombination"/>
    <property type="evidence" value="ECO:0007669"/>
    <property type="project" value="TreeGrafter"/>
</dbReference>
<feature type="compositionally biased region" description="Acidic residues" evidence="10">
    <location>
        <begin position="908"/>
        <end position="920"/>
    </location>
</feature>
<keyword evidence="5" id="KW-0378">Hydrolase</keyword>
<dbReference type="InterPro" id="IPR001650">
    <property type="entry name" value="Helicase_C-like"/>
</dbReference>
<dbReference type="CDD" id="cd16449">
    <property type="entry name" value="RING-HC"/>
    <property type="match status" value="1"/>
</dbReference>
<feature type="region of interest" description="Disordered" evidence="10">
    <location>
        <begin position="47"/>
        <end position="149"/>
    </location>
</feature>
<dbReference type="AlphaFoldDB" id="A0AAJ0CFF7"/>
<organism evidence="14 15">
    <name type="scientific">Conoideocrella luteorostrata</name>
    <dbReference type="NCBI Taxonomy" id="1105319"/>
    <lineage>
        <taxon>Eukaryota</taxon>
        <taxon>Fungi</taxon>
        <taxon>Dikarya</taxon>
        <taxon>Ascomycota</taxon>
        <taxon>Pezizomycotina</taxon>
        <taxon>Sordariomycetes</taxon>
        <taxon>Hypocreomycetidae</taxon>
        <taxon>Hypocreales</taxon>
        <taxon>Clavicipitaceae</taxon>
        <taxon>Conoideocrella</taxon>
    </lineage>
</organism>
<evidence type="ECO:0000259" key="12">
    <source>
        <dbReference type="PROSITE" id="PS51192"/>
    </source>
</evidence>
<evidence type="ECO:0000256" key="1">
    <source>
        <dbReference type="ARBA" id="ARBA00007025"/>
    </source>
</evidence>
<keyword evidence="15" id="KW-1185">Reference proteome</keyword>
<dbReference type="InterPro" id="IPR018957">
    <property type="entry name" value="Znf_C3HC4_RING-type"/>
</dbReference>
<dbReference type="GO" id="GO:0005524">
    <property type="term" value="F:ATP binding"/>
    <property type="evidence" value="ECO:0007669"/>
    <property type="project" value="UniProtKB-KW"/>
</dbReference>
<evidence type="ECO:0000256" key="5">
    <source>
        <dbReference type="ARBA" id="ARBA00022801"/>
    </source>
</evidence>
<dbReference type="InterPro" id="IPR013083">
    <property type="entry name" value="Znf_RING/FYVE/PHD"/>
</dbReference>
<keyword evidence="6" id="KW-0347">Helicase</keyword>
<dbReference type="GO" id="GO:0008270">
    <property type="term" value="F:zinc ion binding"/>
    <property type="evidence" value="ECO:0007669"/>
    <property type="project" value="UniProtKB-KW"/>
</dbReference>
<dbReference type="PROSITE" id="PS51192">
    <property type="entry name" value="HELICASE_ATP_BIND_1"/>
    <property type="match status" value="1"/>
</dbReference>
<comment type="similarity">
    <text evidence="1">Belongs to the SNF2/RAD54 helicase family.</text>
</comment>
<keyword evidence="7" id="KW-0862">Zinc</keyword>
<evidence type="ECO:0000256" key="9">
    <source>
        <dbReference type="PROSITE-ProRule" id="PRU00175"/>
    </source>
</evidence>
<proteinExistence type="inferred from homology"/>
<dbReference type="GO" id="GO:0008094">
    <property type="term" value="F:ATP-dependent activity, acting on DNA"/>
    <property type="evidence" value="ECO:0007669"/>
    <property type="project" value="TreeGrafter"/>
</dbReference>
<sequence length="1171" mass="133043">MESIEHIVEELTVQQVILESMADETWDGIAKERQEVTDKIEELNLLLRQMERNQPRTSDNDAATSSFGDSTLSGPSSYSRPEPRTPALPAGRSINMETPQRDDDPWSSPLSLPSRKRELVEAESDITESRNKSRRTTPVPGGNHVSPFFTQRTEPAFREEIHMIDLTGDDTESDALAISQQVRQTKRLEQENLDRQLALKLSGEALDEAPSSDPPGASNEAYAGRSFFSKMMDTQRSNARGPTDRTHSPMQSMDAPTVAMPGAYDPSWDSTGQWQHGTPAPAFNIPGVSLPMSRGPLKYLVLSPSQRPGLQQDNNRSAQRSSPQSQMALNARQRAMAQAIKFAHAQRPPGHSGSSISSIIDHTASYDYANGVDQHGNLFNSRLTNVLTDDYESAVTGKELDDLLKNIRPDIEIPEHNREIRLEGLRCPLYRHQGVALTWMKQMEEGTNKGGILADDMGLGKTVSTLALILANPSTCRPKTNLIIGPLSLVRQWEEEIKKKIRFTSQLSVFVYHNRKPGTVTTHSLLKYDVVLTTYGTIAQDFRRYAEFNEKNKHRNIDFNDRSYGSTFPLFHQEKAMFHRVILDEAQCIKNRRTKTAEACHHLKATYKWCLTGTPMMNGVLELYSLLKFLNIKPYSSWEHFRQAFGVLFGMKGDPKSVAMSRLRALLKAVMLRRKKDSKLDGKPILQLPAKNEHIVYAEFSTDERDFYKQLEEKAQVMFSKYLREGSIGKNYSNILVLLLRLRQACCHPHLNLDVDDAAPAVSNENMEQLVKDLDKLIVDRIKKREAFECPICYDAVQSPCFFIPCGHDSCKDCLIRITDNAVTQNIREGNESNSAKCPVCRGSFDPKKCFTHDLFKKVHMPETVEKLEPVDDERCSEEDESDESEGDDLFDDDVDSKGNLKGFVVEDGADDTDDNEDKDLVDLQTLTREALVTNQKERSRREAKKQKNKKKDKGKGKEKKSDVRPSMLKSLRLEAVKNRDAYQKYMRYLRKTWMPAAKVTECMGLLRQIGESGDKTIVFSQWTLLLDLLEVAIWHEKFDYRPLRYDGSMSGDQRSASAQSFRDNPKIKVMLVSLRAGNAGLNLTVANRVIIMDPFWNPYIEMQAIDRTYRIGQMKEVQVYRILTQKTVEDRIVQLQEKKKEIVEAALDENESMKIGRLNVNELKFLFNTN</sequence>
<evidence type="ECO:0000313" key="14">
    <source>
        <dbReference type="EMBL" id="KAK2590883.1"/>
    </source>
</evidence>